<evidence type="ECO:0000256" key="7">
    <source>
        <dbReference type="ARBA" id="ARBA00022840"/>
    </source>
</evidence>
<dbReference type="GO" id="GO:0005524">
    <property type="term" value="F:ATP binding"/>
    <property type="evidence" value="ECO:0007669"/>
    <property type="project" value="UniProtKB-KW"/>
</dbReference>
<dbReference type="GO" id="GO:0051301">
    <property type="term" value="P:cell division"/>
    <property type="evidence" value="ECO:0007669"/>
    <property type="project" value="UniProtKB-KW"/>
</dbReference>
<keyword evidence="6" id="KW-0498">Mitosis</keyword>
<comment type="similarity">
    <text evidence="2">Belongs to the SMC family. SMC4 subfamily.</text>
</comment>
<feature type="region of interest" description="Disordered" evidence="13">
    <location>
        <begin position="878"/>
        <end position="910"/>
    </location>
</feature>
<dbReference type="EMBL" id="JACYCC010000025">
    <property type="protein sequence ID" value="KAF8684667.1"/>
    <property type="molecule type" value="Genomic_DNA"/>
</dbReference>
<dbReference type="SUPFAM" id="SSF75553">
    <property type="entry name" value="Smc hinge domain"/>
    <property type="match status" value="1"/>
</dbReference>
<dbReference type="SMART" id="SM00968">
    <property type="entry name" value="SMC_hinge"/>
    <property type="match status" value="1"/>
</dbReference>
<evidence type="ECO:0000256" key="13">
    <source>
        <dbReference type="SAM" id="MobiDB-lite"/>
    </source>
</evidence>
<dbReference type="InterPro" id="IPR036277">
    <property type="entry name" value="SMC_hinge_sf"/>
</dbReference>
<feature type="compositionally biased region" description="Acidic residues" evidence="13">
    <location>
        <begin position="126"/>
        <end position="137"/>
    </location>
</feature>
<feature type="compositionally biased region" description="Polar residues" evidence="13">
    <location>
        <begin position="61"/>
        <end position="72"/>
    </location>
</feature>
<comment type="subcellular location">
    <subcellularLocation>
        <location evidence="1">Nucleus</location>
    </subcellularLocation>
</comment>
<feature type="compositionally biased region" description="Acidic residues" evidence="13">
    <location>
        <begin position="1383"/>
        <end position="1396"/>
    </location>
</feature>
<feature type="compositionally biased region" description="Low complexity" evidence="13">
    <location>
        <begin position="370"/>
        <end position="385"/>
    </location>
</feature>
<dbReference type="InterPro" id="IPR027417">
    <property type="entry name" value="P-loop_NTPase"/>
</dbReference>
<feature type="coiled-coil region" evidence="12">
    <location>
        <begin position="651"/>
        <end position="783"/>
    </location>
</feature>
<dbReference type="PANTHER" id="PTHR18937:SF172">
    <property type="entry name" value="STRUCTURAL MAINTENANCE OF CHROMOSOMES PROTEIN"/>
    <property type="match status" value="1"/>
</dbReference>
<keyword evidence="4" id="KW-0132">Cell division</keyword>
<gene>
    <name evidence="15" type="ORF">RHS04_01352</name>
</gene>
<evidence type="ECO:0000313" key="15">
    <source>
        <dbReference type="EMBL" id="KAF8684667.1"/>
    </source>
</evidence>
<feature type="region of interest" description="Disordered" evidence="13">
    <location>
        <begin position="49"/>
        <end position="392"/>
    </location>
</feature>
<evidence type="ECO:0000256" key="11">
    <source>
        <dbReference type="ARBA" id="ARBA00023306"/>
    </source>
</evidence>
<feature type="region of interest" description="Disordered" evidence="13">
    <location>
        <begin position="1361"/>
        <end position="1427"/>
    </location>
</feature>
<evidence type="ECO:0000256" key="4">
    <source>
        <dbReference type="ARBA" id="ARBA00022618"/>
    </source>
</evidence>
<keyword evidence="10" id="KW-0539">Nucleus</keyword>
<dbReference type="PANTHER" id="PTHR18937">
    <property type="entry name" value="STRUCTURAL MAINTENANCE OF CHROMOSOMES SMC FAMILY MEMBER"/>
    <property type="match status" value="1"/>
</dbReference>
<sequence length="1667" mass="186962">MSKTYCKFEDTKDSPNLEKRELQGRSRIKTPTQPHVAWNHVSTRFVAFTIPTMPPRRTTRVSTESKPVSKATSRGRKVSNKAEPVVVDSDSSDGAEEAAPPKPAPPKARRGRPAKTVVKEEPVETNGEEEEEEEVEVEKELKGKGKGKGKASAVVPAKRRSNRQTVGEHTDKENTAGETTPVEDAPKRNVRRTSRQPSIAKAPLSKQIARKASGGRRKRNQEEDEEENEDLERPNKRQTIKEESEPQSEAEAGPDASKIEEDADEEGTPVSEQPPPEPDEDSDTPAPKNRAASSKTKKNTVANGKATTARVQSPGPSKTPPRSKSEVKTPSKPKPPARSAIPESESDDERDLLAEAAATPLKRKLGPRESLSMSASQIQQLSSQAEPKLPEVPAGPKKRLVIHKIALVNFKSYAGRQEIGPFHKSFSAIVGPNGSGKSNTIDALLFVFGYRASKMRQGKLSELIHNSADYPDLDMCSVEVWFREIIDLPGADAYEVVPNSRLIVSRTAYKNNKSDYTINAKPSNYSEVTTLLKSRGIDLDHKRFLILQGEVESIAQMKPKAPNEHEDGLLEYLEDIIGTSKYKEPIEEAMAEADRLAEERGEKMSRLKIVEKEKSKLEAQEAEAFLRDQNDLVRAQSKLWQFNTYKCKQNIEATQAHIANLKAELAKEVEANAGYIRETEELETQYKEQREAFDVLERELAKINKSLSAQSKVEVGLEEKQKHIKTKEKKLQKSIAEDAHRKNEAETWIVNHTEQLEKSTKELARLEKELVVEEEQLEIIAESVKGKTQIYHDQIQAKQAELIPWQRKIAGREGDLNVATREREMLESKAKNGEQAIEEATGALQELKDEHEVKTTELKAAKSDQNKLAKELQEAEKTLREMNSRVDKLKSTAATNRSKRDEATASNATNTSRNAVLDSLMKLKESGRVQGFHGRLGNLGTIPDEYDVAVTTAAGGLNNMVVDTVEQAQACIEHLRKYNVGRAQFYILEKLNVNSRNMERIQTPNNTPRLFDLITMKDKKFAPAFYMAMRDTLVAPDLDSGERIAFSGSGKRWRVVTMNGQLIDLSGTMSGGGTKVSRGGMSSKFAADSVSPDIIRRYEAESEKAEQEYSEALAQMRTFERGVEDMKRRAPSLNTAVSKLEMDIQGLEVRIKAAEKRLLNIQNDNKPNANDVKRIAALAKEISAIEGELNKLRAKAASYEKDIADLQEQILEVGGVKLRSQRSKVDDIKAMLELANDQQLKAETGRTKSEKDRKKYTAAIESNQTALEEIEEELTSLNENLQTCRADMQKLQQAVSQAEGAKDTYEDSLKELKEELDEKLKLTLSFRAKEQDFKQEIGEAEVELKSHKRKAQDFVQLHNKLELNDDIDEDEDEDEKEQPPAEEQGETAEDAMDEDGEKSVEPKVKDDPDGAPSKKPKREKHDPSELRIYTDEELASMNRDRLVADVTILEEKIGNAKPNLNVLPEYRRREAEYLAKAKEFEDITRQRDEQKAKYEELRKQRLDEFMTGFNMISSKLKEMYQMITLGGNAELDLVDTMDPFSEGVNFSVMPPKKSWKNISNLSGGEKTLSSLALVFALHVFKPTPLYFMDEIDAALDFRNVSIVANYIKDRTKDAQFIIISLRNDMFELSHRLVGIYKTNNATRSICIDNKPLLSAASSATQNGSIKA</sequence>
<evidence type="ECO:0000256" key="6">
    <source>
        <dbReference type="ARBA" id="ARBA00022776"/>
    </source>
</evidence>
<evidence type="ECO:0000256" key="1">
    <source>
        <dbReference type="ARBA" id="ARBA00004123"/>
    </source>
</evidence>
<accession>A0A8H7HDG4</accession>
<feature type="compositionally biased region" description="Basic and acidic residues" evidence="13">
    <location>
        <begin position="166"/>
        <end position="175"/>
    </location>
</feature>
<feature type="compositionally biased region" description="Basic and acidic residues" evidence="13">
    <location>
        <begin position="878"/>
        <end position="890"/>
    </location>
</feature>
<evidence type="ECO:0000256" key="8">
    <source>
        <dbReference type="ARBA" id="ARBA00023054"/>
    </source>
</evidence>
<dbReference type="Pfam" id="PF02463">
    <property type="entry name" value="SMC_N"/>
    <property type="match status" value="1"/>
</dbReference>
<dbReference type="Pfam" id="PF06470">
    <property type="entry name" value="SMC_hinge"/>
    <property type="match status" value="1"/>
</dbReference>
<evidence type="ECO:0000256" key="2">
    <source>
        <dbReference type="ARBA" id="ARBA00006005"/>
    </source>
</evidence>
<evidence type="ECO:0000256" key="12">
    <source>
        <dbReference type="SAM" id="Coils"/>
    </source>
</evidence>
<feature type="compositionally biased region" description="Basic and acidic residues" evidence="13">
    <location>
        <begin position="231"/>
        <end position="244"/>
    </location>
</feature>
<keyword evidence="9" id="KW-0226">DNA condensation</keyword>
<dbReference type="Gene3D" id="1.10.287.1490">
    <property type="match status" value="1"/>
</dbReference>
<feature type="compositionally biased region" description="Acidic residues" evidence="13">
    <location>
        <begin position="1364"/>
        <end position="1376"/>
    </location>
</feature>
<keyword evidence="5" id="KW-0547">Nucleotide-binding</keyword>
<proteinExistence type="inferred from homology"/>
<comment type="caution">
    <text evidence="15">The sequence shown here is derived from an EMBL/GenBank/DDBJ whole genome shotgun (WGS) entry which is preliminary data.</text>
</comment>
<evidence type="ECO:0000256" key="9">
    <source>
        <dbReference type="ARBA" id="ARBA00023067"/>
    </source>
</evidence>
<dbReference type="FunFam" id="3.40.50.300:FF:000481">
    <property type="entry name" value="Structural maintenance of chromosomes 4"/>
    <property type="match status" value="1"/>
</dbReference>
<evidence type="ECO:0000313" key="16">
    <source>
        <dbReference type="Proteomes" id="UP000650582"/>
    </source>
</evidence>
<dbReference type="SUPFAM" id="SSF52540">
    <property type="entry name" value="P-loop containing nucleoside triphosphate hydrolases"/>
    <property type="match status" value="1"/>
</dbReference>
<feature type="domain" description="SMC hinge" evidence="14">
    <location>
        <begin position="930"/>
        <end position="1045"/>
    </location>
</feature>
<dbReference type="GO" id="GO:0005634">
    <property type="term" value="C:nucleus"/>
    <property type="evidence" value="ECO:0007669"/>
    <property type="project" value="UniProtKB-SubCell"/>
</dbReference>
<feature type="compositionally biased region" description="Basic and acidic residues" evidence="13">
    <location>
        <begin position="1397"/>
        <end position="1408"/>
    </location>
</feature>
<reference evidence="15" key="1">
    <citation type="submission" date="2020-09" db="EMBL/GenBank/DDBJ databases">
        <title>Comparative genome analyses of four rice-infecting Rhizoctonia solani isolates reveal extensive enrichment of homogalacturonan modification genes.</title>
        <authorList>
            <person name="Lee D.-Y."/>
            <person name="Jeon J."/>
            <person name="Kim K.-T."/>
            <person name="Cheong K."/>
            <person name="Song H."/>
            <person name="Choi G."/>
            <person name="Ko J."/>
            <person name="Opiyo S.O."/>
            <person name="Zuo S."/>
            <person name="Madhav S."/>
            <person name="Lee Y.-H."/>
            <person name="Wang G.-L."/>
        </authorList>
    </citation>
    <scope>NUCLEOTIDE SEQUENCE</scope>
    <source>
        <strain evidence="15">AG1-IA YN-7</strain>
    </source>
</reference>
<keyword evidence="7" id="KW-0067">ATP-binding</keyword>
<feature type="compositionally biased region" description="Polar residues" evidence="13">
    <location>
        <begin position="291"/>
        <end position="322"/>
    </location>
</feature>
<dbReference type="GO" id="GO:0000796">
    <property type="term" value="C:condensin complex"/>
    <property type="evidence" value="ECO:0007669"/>
    <property type="project" value="TreeGrafter"/>
</dbReference>
<dbReference type="GO" id="GO:0007076">
    <property type="term" value="P:mitotic chromosome condensation"/>
    <property type="evidence" value="ECO:0007669"/>
    <property type="project" value="TreeGrafter"/>
</dbReference>
<dbReference type="Gene3D" id="3.30.70.1620">
    <property type="match status" value="1"/>
</dbReference>
<dbReference type="Gene3D" id="3.40.50.300">
    <property type="entry name" value="P-loop containing nucleotide triphosphate hydrolases"/>
    <property type="match status" value="2"/>
</dbReference>
<dbReference type="InterPro" id="IPR003395">
    <property type="entry name" value="RecF/RecN/SMC_N"/>
</dbReference>
<evidence type="ECO:0000256" key="10">
    <source>
        <dbReference type="ARBA" id="ARBA00023242"/>
    </source>
</evidence>
<organism evidence="15 16">
    <name type="scientific">Rhizoctonia solani</name>
    <dbReference type="NCBI Taxonomy" id="456999"/>
    <lineage>
        <taxon>Eukaryota</taxon>
        <taxon>Fungi</taxon>
        <taxon>Dikarya</taxon>
        <taxon>Basidiomycota</taxon>
        <taxon>Agaricomycotina</taxon>
        <taxon>Agaricomycetes</taxon>
        <taxon>Cantharellales</taxon>
        <taxon>Ceratobasidiaceae</taxon>
        <taxon>Rhizoctonia</taxon>
    </lineage>
</organism>
<dbReference type="Proteomes" id="UP000650582">
    <property type="component" value="Unassembled WGS sequence"/>
</dbReference>
<dbReference type="Gene3D" id="1.20.1060.20">
    <property type="match status" value="1"/>
</dbReference>
<evidence type="ECO:0000256" key="3">
    <source>
        <dbReference type="ARBA" id="ARBA00018693"/>
    </source>
</evidence>
<feature type="compositionally biased region" description="Basic and acidic residues" evidence="13">
    <location>
        <begin position="1"/>
        <end position="24"/>
    </location>
</feature>
<keyword evidence="11" id="KW-0131">Cell cycle</keyword>
<protein>
    <recommendedName>
        <fullName evidence="3">Structural maintenance of chromosomes protein 4</fullName>
    </recommendedName>
</protein>
<name>A0A8H7HDG4_9AGAM</name>
<dbReference type="InterPro" id="IPR010935">
    <property type="entry name" value="SMC_hinge"/>
</dbReference>
<feature type="region of interest" description="Disordered" evidence="13">
    <location>
        <begin position="1"/>
        <end position="35"/>
    </location>
</feature>
<evidence type="ECO:0000256" key="5">
    <source>
        <dbReference type="ARBA" id="ARBA00022741"/>
    </source>
</evidence>
<keyword evidence="8 12" id="KW-0175">Coiled coil</keyword>
<evidence type="ECO:0000259" key="14">
    <source>
        <dbReference type="SMART" id="SM00968"/>
    </source>
</evidence>
<feature type="coiled-coil region" evidence="12">
    <location>
        <begin position="1095"/>
        <end position="1350"/>
    </location>
</feature>
<dbReference type="FunFam" id="3.40.50.300:FF:000585">
    <property type="entry name" value="Structural maintenance of chromosomes 4"/>
    <property type="match status" value="1"/>
</dbReference>